<organism evidence="3 4">
    <name type="scientific">Gigaspora margarita</name>
    <dbReference type="NCBI Taxonomy" id="4874"/>
    <lineage>
        <taxon>Eukaryota</taxon>
        <taxon>Fungi</taxon>
        <taxon>Fungi incertae sedis</taxon>
        <taxon>Mucoromycota</taxon>
        <taxon>Glomeromycotina</taxon>
        <taxon>Glomeromycetes</taxon>
        <taxon>Diversisporales</taxon>
        <taxon>Gigasporaceae</taxon>
        <taxon>Gigaspora</taxon>
    </lineage>
</organism>
<dbReference type="SUPFAM" id="SSF57756">
    <property type="entry name" value="Retrovirus zinc finger-like domains"/>
    <property type="match status" value="1"/>
</dbReference>
<dbReference type="Proteomes" id="UP000789901">
    <property type="component" value="Unassembled WGS sequence"/>
</dbReference>
<keyword evidence="1" id="KW-0479">Metal-binding</keyword>
<keyword evidence="4" id="KW-1185">Reference proteome</keyword>
<evidence type="ECO:0000313" key="4">
    <source>
        <dbReference type="Proteomes" id="UP000789901"/>
    </source>
</evidence>
<dbReference type="InterPro" id="IPR036875">
    <property type="entry name" value="Znf_CCHC_sf"/>
</dbReference>
<dbReference type="EMBL" id="CAJVQB010029479">
    <property type="protein sequence ID" value="CAG8814104.1"/>
    <property type="molecule type" value="Genomic_DNA"/>
</dbReference>
<feature type="non-terminal residue" evidence="3">
    <location>
        <position position="1"/>
    </location>
</feature>
<evidence type="ECO:0000256" key="1">
    <source>
        <dbReference type="PROSITE-ProRule" id="PRU00047"/>
    </source>
</evidence>
<sequence>QPVNGMNQLTLINSTEDPIKKLTLLMEELVVSVKNNNNKTREIYNENRSNFCKNHSTVTCFACRRPGHISWECPDRNQDSASDEPIIEVYATKRKKGNDGKPTEVKTSELNKKESKDHVHKERKVIAKRRKTKPVKSLIMSNIQPYSVMTDLQNKKADITYAQLLQVAPNIRKEIMKITRAVQVKGHPILLIIDSGSSRCVVFANFLKEVRVSIDRPLTVLMIGVHGEQKCPLGKVDEFSVMVGEKTITSCAVISDARNYAMGKKIKIATEYCKLVNIFNRIQMKTQKLKAQAGYFLVKKEYCIGGQKKRHLVLYR</sequence>
<name>A0ABN7W3F0_GIGMA</name>
<accession>A0ABN7W3F0</accession>
<dbReference type="InterPro" id="IPR021109">
    <property type="entry name" value="Peptidase_aspartic_dom_sf"/>
</dbReference>
<evidence type="ECO:0000313" key="3">
    <source>
        <dbReference type="EMBL" id="CAG8814104.1"/>
    </source>
</evidence>
<keyword evidence="1" id="KW-0863">Zinc-finger</keyword>
<proteinExistence type="predicted"/>
<feature type="non-terminal residue" evidence="3">
    <location>
        <position position="316"/>
    </location>
</feature>
<reference evidence="3 4" key="1">
    <citation type="submission" date="2021-06" db="EMBL/GenBank/DDBJ databases">
        <authorList>
            <person name="Kallberg Y."/>
            <person name="Tangrot J."/>
            <person name="Rosling A."/>
        </authorList>
    </citation>
    <scope>NUCLEOTIDE SEQUENCE [LARGE SCALE GENOMIC DNA]</scope>
    <source>
        <strain evidence="3 4">120-4 pot B 10/14</strain>
    </source>
</reference>
<dbReference type="PROSITE" id="PS50158">
    <property type="entry name" value="ZF_CCHC"/>
    <property type="match status" value="1"/>
</dbReference>
<dbReference type="Pfam" id="PF13650">
    <property type="entry name" value="Asp_protease_2"/>
    <property type="match status" value="1"/>
</dbReference>
<dbReference type="Gene3D" id="4.10.60.10">
    <property type="entry name" value="Zinc finger, CCHC-type"/>
    <property type="match status" value="1"/>
</dbReference>
<dbReference type="InterPro" id="IPR001878">
    <property type="entry name" value="Znf_CCHC"/>
</dbReference>
<dbReference type="Gene3D" id="2.40.70.10">
    <property type="entry name" value="Acid Proteases"/>
    <property type="match status" value="1"/>
</dbReference>
<evidence type="ECO:0000259" key="2">
    <source>
        <dbReference type="PROSITE" id="PS50158"/>
    </source>
</evidence>
<comment type="caution">
    <text evidence="3">The sequence shown here is derived from an EMBL/GenBank/DDBJ whole genome shotgun (WGS) entry which is preliminary data.</text>
</comment>
<gene>
    <name evidence="3" type="ORF">GMARGA_LOCUS25961</name>
</gene>
<feature type="domain" description="CCHC-type" evidence="2">
    <location>
        <begin position="60"/>
        <end position="75"/>
    </location>
</feature>
<keyword evidence="1" id="KW-0862">Zinc</keyword>
<protein>
    <submittedName>
        <fullName evidence="3">3047_t:CDS:1</fullName>
    </submittedName>
</protein>